<dbReference type="Pfam" id="PF05096">
    <property type="entry name" value="Glu_cyclase_2"/>
    <property type="match status" value="1"/>
</dbReference>
<dbReference type="InterPro" id="IPR007788">
    <property type="entry name" value="QCT"/>
</dbReference>
<sequence length="308" mass="33771">MAKTVITKWLGCLLSVLFFLTACTNSQQPLSEPAAVVETAVSTPLPTTTATVTPTAVPTCDPFTTSSSDPLSSVPSYSFEIINSTPHDPTAFTQGLLYVDGILYESTGTKLTPSSLRRVDLSSGEVLQIKELGGAFFGEGLTLWQDKLIQLTWQNRVAFVYDKDSFIQLNSWQYDTEGWGLTHNGRCLIMSDGSNNLTFRDPETFAEVGRIAVFDENGPVTLLNELEYIDGEIWANVWQSNRIVRINPENGQVVGSIDLTGLLDIVNLTERVDVLNGIAYDAENGRIFVTGKLWPTLFEIKVVPAPAP</sequence>
<dbReference type="InterPro" id="IPR011044">
    <property type="entry name" value="Quino_amine_DH_bsu"/>
</dbReference>
<gene>
    <name evidence="1" type="ORF">MNBD_CHLOROFLEXI01-4143</name>
</gene>
<organism evidence="1">
    <name type="scientific">hydrothermal vent metagenome</name>
    <dbReference type="NCBI Taxonomy" id="652676"/>
    <lineage>
        <taxon>unclassified sequences</taxon>
        <taxon>metagenomes</taxon>
        <taxon>ecological metagenomes</taxon>
    </lineage>
</organism>
<dbReference type="InterPro" id="IPR015943">
    <property type="entry name" value="WD40/YVTN_repeat-like_dom_sf"/>
</dbReference>
<dbReference type="AlphaFoldDB" id="A0A3B0VJ72"/>
<name>A0A3B0VJ72_9ZZZZ</name>
<accession>A0A3B0VJ72</accession>
<keyword evidence="1" id="KW-0808">Transferase</keyword>
<reference evidence="1" key="1">
    <citation type="submission" date="2018-06" db="EMBL/GenBank/DDBJ databases">
        <authorList>
            <person name="Zhirakovskaya E."/>
        </authorList>
    </citation>
    <scope>NUCLEOTIDE SEQUENCE</scope>
</reference>
<evidence type="ECO:0000313" key="1">
    <source>
        <dbReference type="EMBL" id="VAW39082.1"/>
    </source>
</evidence>
<dbReference type="SUPFAM" id="SSF50969">
    <property type="entry name" value="YVTN repeat-like/Quinoprotein amine dehydrogenase"/>
    <property type="match status" value="1"/>
</dbReference>
<proteinExistence type="predicted"/>
<dbReference type="PANTHER" id="PTHR31270:SF1">
    <property type="entry name" value="GLUTAMINYL-PEPTIDE CYCLOTRANSFERASE"/>
    <property type="match status" value="1"/>
</dbReference>
<dbReference type="PANTHER" id="PTHR31270">
    <property type="entry name" value="GLUTAMINYL-PEPTIDE CYCLOTRANSFERASE"/>
    <property type="match status" value="1"/>
</dbReference>
<protein>
    <submittedName>
        <fullName evidence="1">Glutamine cyclotransferase</fullName>
    </submittedName>
</protein>
<dbReference type="Gene3D" id="2.130.10.10">
    <property type="entry name" value="YVTN repeat-like/Quinoprotein amine dehydrogenase"/>
    <property type="match status" value="1"/>
</dbReference>
<dbReference type="PROSITE" id="PS51257">
    <property type="entry name" value="PROKAR_LIPOPROTEIN"/>
    <property type="match status" value="1"/>
</dbReference>
<dbReference type="EMBL" id="UOEU01000729">
    <property type="protein sequence ID" value="VAW39082.1"/>
    <property type="molecule type" value="Genomic_DNA"/>
</dbReference>
<dbReference type="GO" id="GO:0016603">
    <property type="term" value="F:glutaminyl-peptide cyclotransferase activity"/>
    <property type="evidence" value="ECO:0007669"/>
    <property type="project" value="InterPro"/>
</dbReference>